<feature type="compositionally biased region" description="Polar residues" evidence="1">
    <location>
        <begin position="79"/>
        <end position="96"/>
    </location>
</feature>
<evidence type="ECO:0000313" key="2">
    <source>
        <dbReference type="EMBL" id="EUC47777.1"/>
    </source>
</evidence>
<gene>
    <name evidence="2" type="ORF">COCMIDRAFT_24337</name>
</gene>
<feature type="compositionally biased region" description="Basic and acidic residues" evidence="1">
    <location>
        <begin position="361"/>
        <end position="373"/>
    </location>
</feature>
<keyword evidence="3" id="KW-1185">Reference proteome</keyword>
<feature type="compositionally biased region" description="Basic and acidic residues" evidence="1">
    <location>
        <begin position="417"/>
        <end position="451"/>
    </location>
</feature>
<reference evidence="2 3" key="1">
    <citation type="journal article" date="2013" name="PLoS Genet.">
        <title>Comparative genome structure, secondary metabolite, and effector coding capacity across Cochliobolus pathogens.</title>
        <authorList>
            <person name="Condon B.J."/>
            <person name="Leng Y."/>
            <person name="Wu D."/>
            <person name="Bushley K.E."/>
            <person name="Ohm R.A."/>
            <person name="Otillar R."/>
            <person name="Martin J."/>
            <person name="Schackwitz W."/>
            <person name="Grimwood J."/>
            <person name="MohdZainudin N."/>
            <person name="Xue C."/>
            <person name="Wang R."/>
            <person name="Manning V.A."/>
            <person name="Dhillon B."/>
            <person name="Tu Z.J."/>
            <person name="Steffenson B.J."/>
            <person name="Salamov A."/>
            <person name="Sun H."/>
            <person name="Lowry S."/>
            <person name="LaButti K."/>
            <person name="Han J."/>
            <person name="Copeland A."/>
            <person name="Lindquist E."/>
            <person name="Barry K."/>
            <person name="Schmutz J."/>
            <person name="Baker S.E."/>
            <person name="Ciuffetti L.M."/>
            <person name="Grigoriev I.V."/>
            <person name="Zhong S."/>
            <person name="Turgeon B.G."/>
        </authorList>
    </citation>
    <scope>NUCLEOTIDE SEQUENCE [LARGE SCALE GENOMIC DNA]</scope>
    <source>
        <strain evidence="2 3">ATCC 44560</strain>
    </source>
</reference>
<feature type="compositionally biased region" description="Low complexity" evidence="1">
    <location>
        <begin position="461"/>
        <end position="470"/>
    </location>
</feature>
<feature type="region of interest" description="Disordered" evidence="1">
    <location>
        <begin position="15"/>
        <end position="96"/>
    </location>
</feature>
<dbReference type="GeneID" id="19120575"/>
<dbReference type="AlphaFoldDB" id="W6Z7U0"/>
<dbReference type="Proteomes" id="UP000054032">
    <property type="component" value="Unassembled WGS sequence"/>
</dbReference>
<feature type="compositionally biased region" description="Polar residues" evidence="1">
    <location>
        <begin position="220"/>
        <end position="234"/>
    </location>
</feature>
<dbReference type="OrthoDB" id="5407305at2759"/>
<protein>
    <submittedName>
        <fullName evidence="2">Uncharacterized protein</fullName>
    </submittedName>
</protein>
<dbReference type="EMBL" id="KI963948">
    <property type="protein sequence ID" value="EUC47777.1"/>
    <property type="molecule type" value="Genomic_DNA"/>
</dbReference>
<evidence type="ECO:0000313" key="3">
    <source>
        <dbReference type="Proteomes" id="UP000054032"/>
    </source>
</evidence>
<dbReference type="RefSeq" id="XP_007685662.1">
    <property type="nucleotide sequence ID" value="XM_007687472.1"/>
</dbReference>
<name>W6Z7U0_COCMI</name>
<proteinExistence type="predicted"/>
<feature type="region of interest" description="Disordered" evidence="1">
    <location>
        <begin position="206"/>
        <end position="235"/>
    </location>
</feature>
<dbReference type="eggNOG" id="ENOG502T65F">
    <property type="taxonomic scope" value="Eukaryota"/>
</dbReference>
<evidence type="ECO:0000256" key="1">
    <source>
        <dbReference type="SAM" id="MobiDB-lite"/>
    </source>
</evidence>
<dbReference type="HOGENOM" id="CLU_428259_0_0_1"/>
<dbReference type="KEGG" id="bor:COCMIDRAFT_24337"/>
<accession>W6Z7U0</accession>
<sequence length="648" mass="71046">MAVILRDEESLLLTRSDAAPMGASQFSRPMPARKPLPSPPIMQVSNPNSPPKAQRTLIDAQSESSIRGKWPVLHPENVSPRSNSLAQDSYDGTGNERSIRLKPLSWHASDADATTHTGTGPILRISADADDFILGTDDDIPEVPPIPAIFTERLPQSRSSSNLRARLAELTEPKAPLRDPPPVPAAIPVRTLRSLTPVVKISPIRSMQPARKVSPAGHSPMSSSPLTRPATSSNSEDKVVEAAVDNTTHTTNHSYHHMKLTGSASKPKIIVSKPTASPEVFEFTEARQEIPVLLSGYTQLPDDEPVLEGKKTGIRKTITSIMNSKSSPNLKDHFGNDTKSWKMNPFSKSSLSLHNTAQSHDTVRNSDSGRLRTADTVTSETEEGSSSHETPQQRQSYHSDDHLIGSSVTPSAPEDMSSDKQDRGMTEKKIKAQRNIRDIFSRGKSRTRPEEPMPTTKQGFLSVTSSSLSSAMRDTKSHSMINLGAPTEFRPQTAPAPNQKKKDKGKNPPIPLSASLKLNSTAASSDKKPIPTERESTCTLIEDMIERLDTQPPNSNERKRIVQMAEVSIITTTTNNQTSSPLLHSKSTQLTTETTHFSLTTWATRGHHRVLSLVDISTPSRLITMLFFLFAMPFNDDTLVPRDIPTQQ</sequence>
<feature type="region of interest" description="Disordered" evidence="1">
    <location>
        <begin position="352"/>
        <end position="533"/>
    </location>
</feature>
<organism evidence="2 3">
    <name type="scientific">Bipolaris oryzae ATCC 44560</name>
    <dbReference type="NCBI Taxonomy" id="930090"/>
    <lineage>
        <taxon>Eukaryota</taxon>
        <taxon>Fungi</taxon>
        <taxon>Dikarya</taxon>
        <taxon>Ascomycota</taxon>
        <taxon>Pezizomycotina</taxon>
        <taxon>Dothideomycetes</taxon>
        <taxon>Pleosporomycetidae</taxon>
        <taxon>Pleosporales</taxon>
        <taxon>Pleosporineae</taxon>
        <taxon>Pleosporaceae</taxon>
        <taxon>Bipolaris</taxon>
    </lineage>
</organism>